<dbReference type="EMBL" id="WNTK01002434">
    <property type="protein sequence ID" value="KAG9466037.1"/>
    <property type="molecule type" value="Genomic_DNA"/>
</dbReference>
<evidence type="ECO:0000313" key="1">
    <source>
        <dbReference type="EMBL" id="KAG9466037.1"/>
    </source>
</evidence>
<organism evidence="1 2">
    <name type="scientific">Eleutherodactylus coqui</name>
    <name type="common">Puerto Rican coqui</name>
    <dbReference type="NCBI Taxonomy" id="57060"/>
    <lineage>
        <taxon>Eukaryota</taxon>
        <taxon>Metazoa</taxon>
        <taxon>Chordata</taxon>
        <taxon>Craniata</taxon>
        <taxon>Vertebrata</taxon>
        <taxon>Euteleostomi</taxon>
        <taxon>Amphibia</taxon>
        <taxon>Batrachia</taxon>
        <taxon>Anura</taxon>
        <taxon>Neobatrachia</taxon>
        <taxon>Hyloidea</taxon>
        <taxon>Eleutherodactylidae</taxon>
        <taxon>Eleutherodactylinae</taxon>
        <taxon>Eleutherodactylus</taxon>
        <taxon>Eleutherodactylus</taxon>
    </lineage>
</organism>
<gene>
    <name evidence="1" type="ORF">GDO78_017327</name>
</gene>
<name>A0A8J6B8M2_ELECQ</name>
<accession>A0A8J6B8M2</accession>
<sequence>MWGTAETNGSVQQNESWMTPVAQVVQIVSGIEMEYL</sequence>
<proteinExistence type="predicted"/>
<reference evidence="1" key="1">
    <citation type="thesis" date="2020" institute="ProQuest LLC" country="789 East Eisenhower Parkway, Ann Arbor, MI, USA">
        <title>Comparative Genomics and Chromosome Evolution.</title>
        <authorList>
            <person name="Mudd A.B."/>
        </authorList>
    </citation>
    <scope>NUCLEOTIDE SEQUENCE</scope>
    <source>
        <strain evidence="1">HN-11 Male</strain>
        <tissue evidence="1">Kidney and liver</tissue>
    </source>
</reference>
<evidence type="ECO:0000313" key="2">
    <source>
        <dbReference type="Proteomes" id="UP000770717"/>
    </source>
</evidence>
<dbReference type="Proteomes" id="UP000770717">
    <property type="component" value="Unassembled WGS sequence"/>
</dbReference>
<dbReference type="AlphaFoldDB" id="A0A8J6B8M2"/>
<protein>
    <submittedName>
        <fullName evidence="1">Uncharacterized protein</fullName>
    </submittedName>
</protein>
<keyword evidence="2" id="KW-1185">Reference proteome</keyword>
<comment type="caution">
    <text evidence="1">The sequence shown here is derived from an EMBL/GenBank/DDBJ whole genome shotgun (WGS) entry which is preliminary data.</text>
</comment>